<dbReference type="SUPFAM" id="SSF48179">
    <property type="entry name" value="6-phosphogluconate dehydrogenase C-terminal domain-like"/>
    <property type="match status" value="1"/>
</dbReference>
<evidence type="ECO:0000313" key="16">
    <source>
        <dbReference type="Proteomes" id="UP001196413"/>
    </source>
</evidence>
<keyword evidence="9" id="KW-0521">NADP</keyword>
<name>A0AAD5R879_PARTN</name>
<dbReference type="PANTHER" id="PTHR11645">
    <property type="entry name" value="PYRROLINE-5-CARBOXYLATE REDUCTASE"/>
    <property type="match status" value="1"/>
</dbReference>
<evidence type="ECO:0000256" key="12">
    <source>
        <dbReference type="ARBA" id="ARBA00052690"/>
    </source>
</evidence>
<evidence type="ECO:0000256" key="8">
    <source>
        <dbReference type="ARBA" id="ARBA00022650"/>
    </source>
</evidence>
<evidence type="ECO:0000256" key="5">
    <source>
        <dbReference type="ARBA" id="ARBA00021413"/>
    </source>
</evidence>
<dbReference type="InterPro" id="IPR028939">
    <property type="entry name" value="P5C_Rdtase_cat_N"/>
</dbReference>
<evidence type="ECO:0000256" key="9">
    <source>
        <dbReference type="ARBA" id="ARBA00022857"/>
    </source>
</evidence>
<keyword evidence="6" id="KW-0963">Cytoplasm</keyword>
<evidence type="ECO:0000256" key="10">
    <source>
        <dbReference type="ARBA" id="ARBA00023002"/>
    </source>
</evidence>
<dbReference type="SUPFAM" id="SSF51735">
    <property type="entry name" value="NAD(P)-binding Rossmann-fold domains"/>
    <property type="match status" value="1"/>
</dbReference>
<evidence type="ECO:0000256" key="6">
    <source>
        <dbReference type="ARBA" id="ARBA00022490"/>
    </source>
</evidence>
<organism evidence="15 16">
    <name type="scientific">Parelaphostrongylus tenuis</name>
    <name type="common">Meningeal worm</name>
    <dbReference type="NCBI Taxonomy" id="148309"/>
    <lineage>
        <taxon>Eukaryota</taxon>
        <taxon>Metazoa</taxon>
        <taxon>Ecdysozoa</taxon>
        <taxon>Nematoda</taxon>
        <taxon>Chromadorea</taxon>
        <taxon>Rhabditida</taxon>
        <taxon>Rhabditina</taxon>
        <taxon>Rhabditomorpha</taxon>
        <taxon>Strongyloidea</taxon>
        <taxon>Metastrongylidae</taxon>
        <taxon>Parelaphostrongylus</taxon>
    </lineage>
</organism>
<dbReference type="InterPro" id="IPR008927">
    <property type="entry name" value="6-PGluconate_DH-like_C_sf"/>
</dbReference>
<comment type="similarity">
    <text evidence="3">Belongs to the pyrroline-5-carboxylate reductase family.</text>
</comment>
<dbReference type="GO" id="GO:0005737">
    <property type="term" value="C:cytoplasm"/>
    <property type="evidence" value="ECO:0007669"/>
    <property type="project" value="UniProtKB-SubCell"/>
</dbReference>
<accession>A0AAD5R879</accession>
<keyword evidence="16" id="KW-1185">Reference proteome</keyword>
<dbReference type="InterPro" id="IPR000304">
    <property type="entry name" value="Pyrroline-COOH_reductase"/>
</dbReference>
<evidence type="ECO:0000256" key="4">
    <source>
        <dbReference type="ARBA" id="ARBA00012855"/>
    </source>
</evidence>
<dbReference type="PANTHER" id="PTHR11645:SF62">
    <property type="entry name" value="PYRROLINE-5-CARBOXYLATE REDUCTASE"/>
    <property type="match status" value="1"/>
</dbReference>
<comment type="catalytic activity">
    <reaction evidence="11">
        <text>L-proline + NAD(+) = (S)-1-pyrroline-5-carboxylate + NADH + 2 H(+)</text>
        <dbReference type="Rhea" id="RHEA:14105"/>
        <dbReference type="ChEBI" id="CHEBI:15378"/>
        <dbReference type="ChEBI" id="CHEBI:17388"/>
        <dbReference type="ChEBI" id="CHEBI:57540"/>
        <dbReference type="ChEBI" id="CHEBI:57945"/>
        <dbReference type="ChEBI" id="CHEBI:60039"/>
        <dbReference type="EC" id="1.5.1.2"/>
    </reaction>
</comment>
<dbReference type="FunFam" id="3.40.50.720:FF:000190">
    <property type="entry name" value="Pyrroline-5-carboxylate reductase"/>
    <property type="match status" value="1"/>
</dbReference>
<dbReference type="GO" id="GO:0055129">
    <property type="term" value="P:L-proline biosynthetic process"/>
    <property type="evidence" value="ECO:0007669"/>
    <property type="project" value="TreeGrafter"/>
</dbReference>
<evidence type="ECO:0000256" key="11">
    <source>
        <dbReference type="ARBA" id="ARBA00050547"/>
    </source>
</evidence>
<dbReference type="NCBIfam" id="TIGR00112">
    <property type="entry name" value="proC"/>
    <property type="match status" value="1"/>
</dbReference>
<keyword evidence="7" id="KW-0028">Amino-acid biosynthesis</keyword>
<feature type="domain" description="Pyrroline-5-carboxylate reductase catalytic N-terminal" evidence="13">
    <location>
        <begin position="34"/>
        <end position="129"/>
    </location>
</feature>
<evidence type="ECO:0000256" key="3">
    <source>
        <dbReference type="ARBA" id="ARBA00005525"/>
    </source>
</evidence>
<dbReference type="EC" id="1.5.1.2" evidence="4"/>
<comment type="subcellular location">
    <subcellularLocation>
        <location evidence="1">Cytoplasm</location>
    </subcellularLocation>
</comment>
<dbReference type="Gene3D" id="3.40.50.720">
    <property type="entry name" value="NAD(P)-binding Rossmann-like Domain"/>
    <property type="match status" value="1"/>
</dbReference>
<dbReference type="GO" id="GO:0004735">
    <property type="term" value="F:pyrroline-5-carboxylate reductase activity"/>
    <property type="evidence" value="ECO:0007669"/>
    <property type="project" value="UniProtKB-EC"/>
</dbReference>
<proteinExistence type="inferred from homology"/>
<dbReference type="Proteomes" id="UP001196413">
    <property type="component" value="Unassembled WGS sequence"/>
</dbReference>
<keyword evidence="8" id="KW-0641">Proline biosynthesis</keyword>
<dbReference type="InterPro" id="IPR029036">
    <property type="entry name" value="P5CR_dimer"/>
</dbReference>
<dbReference type="Gene3D" id="1.10.3730.10">
    <property type="entry name" value="ProC C-terminal domain-like"/>
    <property type="match status" value="1"/>
</dbReference>
<comment type="caution">
    <text evidence="15">The sequence shown here is derived from an EMBL/GenBank/DDBJ whole genome shotgun (WGS) entry which is preliminary data.</text>
</comment>
<evidence type="ECO:0000259" key="14">
    <source>
        <dbReference type="Pfam" id="PF14748"/>
    </source>
</evidence>
<evidence type="ECO:0000256" key="1">
    <source>
        <dbReference type="ARBA" id="ARBA00004496"/>
    </source>
</evidence>
<feature type="domain" description="Pyrroline-5-carboxylate reductase dimerisation" evidence="14">
    <location>
        <begin position="193"/>
        <end position="295"/>
    </location>
</feature>
<gene>
    <name evidence="15" type="ORF">KIN20_033175</name>
</gene>
<dbReference type="HAMAP" id="MF_01925">
    <property type="entry name" value="P5C_reductase"/>
    <property type="match status" value="1"/>
</dbReference>
<evidence type="ECO:0000313" key="15">
    <source>
        <dbReference type="EMBL" id="KAJ1371261.1"/>
    </source>
</evidence>
<sequence length="347" mass="37184">MYFKTLLSETFLAFSTSNFDWKMQLQSCSELAMKIGFIGAGKMAQALARGFINSGRITPENITASSPKQDNLFLNECKVLGLQTTHDNTEVVHKSDVIFLAVKPPIVNKVVSEIAPILSRERLLVSIALGITIRNIESLLPSKSRVVRVMPNTPAVVRAGASAFAMGSTCKDGDAEIVRDLLSTVGFAVEVPEIHIDPVTGLSGSGPSYMFAVIEGLADGGVKVGLPRDLAIKLAAHTLYGAAKMVLETGVHPAQLKDDVQSPGGSSIYGMHKLESCGLKGILMDAVEAATSRSRATGDRALPRDIRNTEQETIGEEFSKTDEFIYTCFDSDNSQLSSGSATVSRKL</sequence>
<reference evidence="15" key="1">
    <citation type="submission" date="2021-06" db="EMBL/GenBank/DDBJ databases">
        <title>Parelaphostrongylus tenuis whole genome reference sequence.</title>
        <authorList>
            <person name="Garwood T.J."/>
            <person name="Larsen P.A."/>
            <person name="Fountain-Jones N.M."/>
            <person name="Garbe J.R."/>
            <person name="Macchietto M.G."/>
            <person name="Kania S.A."/>
            <person name="Gerhold R.W."/>
            <person name="Richards J.E."/>
            <person name="Wolf T.M."/>
        </authorList>
    </citation>
    <scope>NUCLEOTIDE SEQUENCE</scope>
    <source>
        <strain evidence="15">MNPRO001-30</strain>
        <tissue evidence="15">Meninges</tissue>
    </source>
</reference>
<dbReference type="FunFam" id="1.10.3730.10:FF:000001">
    <property type="entry name" value="Pyrroline-5-carboxylate reductase"/>
    <property type="match status" value="1"/>
</dbReference>
<dbReference type="Pfam" id="PF14748">
    <property type="entry name" value="P5CR_dimer"/>
    <property type="match status" value="1"/>
</dbReference>
<comment type="pathway">
    <text evidence="2">Amino-acid biosynthesis; L-proline biosynthesis; L-proline from L-glutamate 5-semialdehyde: step 1/1.</text>
</comment>
<protein>
    <recommendedName>
        <fullName evidence="5">Pyrroline-5-carboxylate reductase</fullName>
        <ecNumber evidence="4">1.5.1.2</ecNumber>
    </recommendedName>
</protein>
<dbReference type="InterPro" id="IPR036291">
    <property type="entry name" value="NAD(P)-bd_dom_sf"/>
</dbReference>
<comment type="catalytic activity">
    <reaction evidence="12">
        <text>L-proline + NADP(+) = (S)-1-pyrroline-5-carboxylate + NADPH + 2 H(+)</text>
        <dbReference type="Rhea" id="RHEA:14109"/>
        <dbReference type="ChEBI" id="CHEBI:15378"/>
        <dbReference type="ChEBI" id="CHEBI:17388"/>
        <dbReference type="ChEBI" id="CHEBI:57783"/>
        <dbReference type="ChEBI" id="CHEBI:58349"/>
        <dbReference type="ChEBI" id="CHEBI:60039"/>
        <dbReference type="EC" id="1.5.1.2"/>
    </reaction>
</comment>
<evidence type="ECO:0000256" key="2">
    <source>
        <dbReference type="ARBA" id="ARBA00005205"/>
    </source>
</evidence>
<evidence type="ECO:0000256" key="7">
    <source>
        <dbReference type="ARBA" id="ARBA00022605"/>
    </source>
</evidence>
<dbReference type="Pfam" id="PF03807">
    <property type="entry name" value="F420_oxidored"/>
    <property type="match status" value="1"/>
</dbReference>
<dbReference type="AlphaFoldDB" id="A0AAD5R879"/>
<keyword evidence="10" id="KW-0560">Oxidoreductase</keyword>
<dbReference type="EMBL" id="JAHQIW010006941">
    <property type="protein sequence ID" value="KAJ1371261.1"/>
    <property type="molecule type" value="Genomic_DNA"/>
</dbReference>
<evidence type="ECO:0000259" key="13">
    <source>
        <dbReference type="Pfam" id="PF03807"/>
    </source>
</evidence>